<sequence length="156" mass="16747">MLFSFLTRRSKSKTASVEIEVDERSTPNEGSSHDEKSRPATTGSPVPLSLPPSRHSLDPNLPDSFPIQSMTSRTAISPDLDPEKDLEIPIDISLNSPYPQVRAAVRNTDDESLPCNTIRAWCIGLALTTVGGGINCLFSLRSPSIAITTVAKAGIS</sequence>
<gene>
    <name evidence="2" type="ORF">BofuT4_P131880.1</name>
</gene>
<feature type="compositionally biased region" description="Basic and acidic residues" evidence="1">
    <location>
        <begin position="22"/>
        <end position="38"/>
    </location>
</feature>
<evidence type="ECO:0000313" key="2">
    <source>
        <dbReference type="EMBL" id="CCD54008.1"/>
    </source>
</evidence>
<dbReference type="InterPro" id="IPR004648">
    <property type="entry name" value="Oligpept_transpt"/>
</dbReference>
<evidence type="ECO:0000256" key="1">
    <source>
        <dbReference type="SAM" id="MobiDB-lite"/>
    </source>
</evidence>
<dbReference type="PANTHER" id="PTHR22601">
    <property type="entry name" value="ISP4 LIKE PROTEIN"/>
    <property type="match status" value="1"/>
</dbReference>
<dbReference type="AlphaFoldDB" id="G2YQW0"/>
<protein>
    <submittedName>
        <fullName evidence="2">Uncharacterized protein</fullName>
    </submittedName>
</protein>
<dbReference type="GO" id="GO:0055085">
    <property type="term" value="P:transmembrane transport"/>
    <property type="evidence" value="ECO:0007669"/>
    <property type="project" value="InterPro"/>
</dbReference>
<dbReference type="InParanoid" id="G2YQW0"/>
<name>G2YQW0_BOTF4</name>
<evidence type="ECO:0000313" key="3">
    <source>
        <dbReference type="Proteomes" id="UP000008177"/>
    </source>
</evidence>
<organism evidence="2 3">
    <name type="scientific">Botryotinia fuckeliana (strain T4)</name>
    <name type="common">Noble rot fungus</name>
    <name type="synonym">Botrytis cinerea</name>
    <dbReference type="NCBI Taxonomy" id="999810"/>
    <lineage>
        <taxon>Eukaryota</taxon>
        <taxon>Fungi</taxon>
        <taxon>Dikarya</taxon>
        <taxon>Ascomycota</taxon>
        <taxon>Pezizomycotina</taxon>
        <taxon>Leotiomycetes</taxon>
        <taxon>Helotiales</taxon>
        <taxon>Sclerotiniaceae</taxon>
        <taxon>Botrytis</taxon>
    </lineage>
</organism>
<dbReference type="EMBL" id="FQ790349">
    <property type="protein sequence ID" value="CCD54008.1"/>
    <property type="molecule type" value="Genomic_DNA"/>
</dbReference>
<accession>G2YQW0</accession>
<proteinExistence type="predicted"/>
<reference evidence="3" key="1">
    <citation type="journal article" date="2011" name="PLoS Genet.">
        <title>Genomic analysis of the necrotrophic fungal pathogens Sclerotinia sclerotiorum and Botrytis cinerea.</title>
        <authorList>
            <person name="Amselem J."/>
            <person name="Cuomo C.A."/>
            <person name="van Kan J.A."/>
            <person name="Viaud M."/>
            <person name="Benito E.P."/>
            <person name="Couloux A."/>
            <person name="Coutinho P.M."/>
            <person name="de Vries R.P."/>
            <person name="Dyer P.S."/>
            <person name="Fillinger S."/>
            <person name="Fournier E."/>
            <person name="Gout L."/>
            <person name="Hahn M."/>
            <person name="Kohn L."/>
            <person name="Lapalu N."/>
            <person name="Plummer K.M."/>
            <person name="Pradier J.M."/>
            <person name="Quevillon E."/>
            <person name="Sharon A."/>
            <person name="Simon A."/>
            <person name="ten Have A."/>
            <person name="Tudzynski B."/>
            <person name="Tudzynski P."/>
            <person name="Wincker P."/>
            <person name="Andrew M."/>
            <person name="Anthouard V."/>
            <person name="Beever R.E."/>
            <person name="Beffa R."/>
            <person name="Benoit I."/>
            <person name="Bouzid O."/>
            <person name="Brault B."/>
            <person name="Chen Z."/>
            <person name="Choquer M."/>
            <person name="Collemare J."/>
            <person name="Cotton P."/>
            <person name="Danchin E.G."/>
            <person name="Da Silva C."/>
            <person name="Gautier A."/>
            <person name="Giraud C."/>
            <person name="Giraud T."/>
            <person name="Gonzalez C."/>
            <person name="Grossetete S."/>
            <person name="Guldener U."/>
            <person name="Henrissat B."/>
            <person name="Howlett B.J."/>
            <person name="Kodira C."/>
            <person name="Kretschmer M."/>
            <person name="Lappartient A."/>
            <person name="Leroch M."/>
            <person name="Levis C."/>
            <person name="Mauceli E."/>
            <person name="Neuveglise C."/>
            <person name="Oeser B."/>
            <person name="Pearson M."/>
            <person name="Poulain J."/>
            <person name="Poussereau N."/>
            <person name="Quesneville H."/>
            <person name="Rascle C."/>
            <person name="Schumacher J."/>
            <person name="Segurens B."/>
            <person name="Sexton A."/>
            <person name="Silva E."/>
            <person name="Sirven C."/>
            <person name="Soanes D.M."/>
            <person name="Talbot N.J."/>
            <person name="Templeton M."/>
            <person name="Yandava C."/>
            <person name="Yarden O."/>
            <person name="Zeng Q."/>
            <person name="Rollins J.A."/>
            <person name="Lebrun M.H."/>
            <person name="Dickman M."/>
        </authorList>
    </citation>
    <scope>NUCLEOTIDE SEQUENCE [LARGE SCALE GENOMIC DNA]</scope>
    <source>
        <strain evidence="3">T4</strain>
    </source>
</reference>
<feature type="compositionally biased region" description="Polar residues" evidence="1">
    <location>
        <begin position="66"/>
        <end position="75"/>
    </location>
</feature>
<feature type="region of interest" description="Disordered" evidence="1">
    <location>
        <begin position="1"/>
        <end position="83"/>
    </location>
</feature>
<dbReference type="HOGENOM" id="CLU_1686301_0_0_1"/>
<dbReference type="Proteomes" id="UP000008177">
    <property type="component" value="Unplaced contigs"/>
</dbReference>